<gene>
    <name evidence="4" type="ORF">GCM10022222_80690</name>
</gene>
<dbReference type="InterPro" id="IPR002347">
    <property type="entry name" value="SDR_fam"/>
</dbReference>
<comment type="caution">
    <text evidence="4">The sequence shown here is derived from an EMBL/GenBank/DDBJ whole genome shotgun (WGS) entry which is preliminary data.</text>
</comment>
<dbReference type="InterPro" id="IPR057326">
    <property type="entry name" value="KR_dom"/>
</dbReference>
<reference evidence="5" key="1">
    <citation type="journal article" date="2019" name="Int. J. Syst. Evol. Microbiol.">
        <title>The Global Catalogue of Microorganisms (GCM) 10K type strain sequencing project: providing services to taxonomists for standard genome sequencing and annotation.</title>
        <authorList>
            <consortium name="The Broad Institute Genomics Platform"/>
            <consortium name="The Broad Institute Genome Sequencing Center for Infectious Disease"/>
            <person name="Wu L."/>
            <person name="Ma J."/>
        </authorList>
    </citation>
    <scope>NUCLEOTIDE SEQUENCE [LARGE SCALE GENOMIC DNA]</scope>
    <source>
        <strain evidence="5">JCM 16898</strain>
    </source>
</reference>
<dbReference type="PRINTS" id="PR00080">
    <property type="entry name" value="SDRFAMILY"/>
</dbReference>
<dbReference type="CDD" id="cd05233">
    <property type="entry name" value="SDR_c"/>
    <property type="match status" value="1"/>
</dbReference>
<dbReference type="Gene3D" id="3.40.50.720">
    <property type="entry name" value="NAD(P)-binding Rossmann-like Domain"/>
    <property type="match status" value="1"/>
</dbReference>
<evidence type="ECO:0000313" key="4">
    <source>
        <dbReference type="EMBL" id="GAA3583785.1"/>
    </source>
</evidence>
<dbReference type="InterPro" id="IPR020904">
    <property type="entry name" value="Sc_DH/Rdtase_CS"/>
</dbReference>
<dbReference type="Pfam" id="PF13561">
    <property type="entry name" value="adh_short_C2"/>
    <property type="match status" value="1"/>
</dbReference>
<comment type="similarity">
    <text evidence="1">Belongs to the short-chain dehydrogenases/reductases (SDR) family.</text>
</comment>
<evidence type="ECO:0000313" key="5">
    <source>
        <dbReference type="Proteomes" id="UP001500689"/>
    </source>
</evidence>
<proteinExistence type="inferred from homology"/>
<accession>A0ABP6YHD9</accession>
<protein>
    <submittedName>
        <fullName evidence="4">SDR family oxidoreductase</fullName>
    </submittedName>
</protein>
<dbReference type="SUPFAM" id="SSF51735">
    <property type="entry name" value="NAD(P)-binding Rossmann-fold domains"/>
    <property type="match status" value="1"/>
</dbReference>
<evidence type="ECO:0000256" key="1">
    <source>
        <dbReference type="ARBA" id="ARBA00006484"/>
    </source>
</evidence>
<dbReference type="EMBL" id="BAAAZN010000028">
    <property type="protein sequence ID" value="GAA3583785.1"/>
    <property type="molecule type" value="Genomic_DNA"/>
</dbReference>
<evidence type="ECO:0000256" key="2">
    <source>
        <dbReference type="ARBA" id="ARBA00023002"/>
    </source>
</evidence>
<dbReference type="NCBIfam" id="NF005559">
    <property type="entry name" value="PRK07231.1"/>
    <property type="match status" value="1"/>
</dbReference>
<evidence type="ECO:0000259" key="3">
    <source>
        <dbReference type="SMART" id="SM00822"/>
    </source>
</evidence>
<feature type="domain" description="Ketoreductase" evidence="3">
    <location>
        <begin position="7"/>
        <end position="164"/>
    </location>
</feature>
<name>A0ABP6YHD9_9PSEU</name>
<keyword evidence="5" id="KW-1185">Reference proteome</keyword>
<organism evidence="4 5">
    <name type="scientific">Amycolatopsis ultiminotia</name>
    <dbReference type="NCBI Taxonomy" id="543629"/>
    <lineage>
        <taxon>Bacteria</taxon>
        <taxon>Bacillati</taxon>
        <taxon>Actinomycetota</taxon>
        <taxon>Actinomycetes</taxon>
        <taxon>Pseudonocardiales</taxon>
        <taxon>Pseudonocardiaceae</taxon>
        <taxon>Amycolatopsis</taxon>
    </lineage>
</organism>
<dbReference type="Proteomes" id="UP001500689">
    <property type="component" value="Unassembled WGS sequence"/>
</dbReference>
<dbReference type="PANTHER" id="PTHR24321:SF15">
    <property type="entry name" value="OXIDOREDUCTASE UCPA"/>
    <property type="match status" value="1"/>
</dbReference>
<dbReference type="PANTHER" id="PTHR24321">
    <property type="entry name" value="DEHYDROGENASES, SHORT CHAIN"/>
    <property type="match status" value="1"/>
</dbReference>
<dbReference type="PRINTS" id="PR00081">
    <property type="entry name" value="GDHRDH"/>
</dbReference>
<dbReference type="InterPro" id="IPR036291">
    <property type="entry name" value="NAD(P)-bd_dom_sf"/>
</dbReference>
<dbReference type="SMART" id="SM00822">
    <property type="entry name" value="PKS_KR"/>
    <property type="match status" value="1"/>
</dbReference>
<keyword evidence="2" id="KW-0560">Oxidoreductase</keyword>
<dbReference type="RefSeq" id="WP_344868770.1">
    <property type="nucleotide sequence ID" value="NZ_BAAAZN010000028.1"/>
</dbReference>
<sequence>MGSFDGKVAVVTGGASGIGAATAALLAARGAQVVAADRKPAEPADSVTPWRCDVTDPGSVRALVDGVLQRFGRLDVLIANAGIWRQRPFLELSTEEWDEVLDVNLRGCFLVCRQVARAMAAAGGGSIVVTASTNSTIAEPDTAHYNAAKGGLLMLVRSMAVDLAQFGIRVNAVAPGTIETPLNRAALAESDDAFAFPPAGRWGTADECATAAVFLASGEAAYITGTSLTVDGGQTALNGTAPVRSAR</sequence>
<dbReference type="PROSITE" id="PS00061">
    <property type="entry name" value="ADH_SHORT"/>
    <property type="match status" value="1"/>
</dbReference>